<feature type="compositionally biased region" description="Basic and acidic residues" evidence="5">
    <location>
        <begin position="505"/>
        <end position="521"/>
    </location>
</feature>
<dbReference type="InterPro" id="IPR002641">
    <property type="entry name" value="PNPLA_dom"/>
</dbReference>
<feature type="compositionally biased region" description="Polar residues" evidence="5">
    <location>
        <begin position="525"/>
        <end position="545"/>
    </location>
</feature>
<dbReference type="Proteomes" id="UP000530660">
    <property type="component" value="Unassembled WGS sequence"/>
</dbReference>
<gene>
    <name evidence="7" type="ORF">F1559_000079</name>
</gene>
<feature type="compositionally biased region" description="Polar residues" evidence="5">
    <location>
        <begin position="398"/>
        <end position="411"/>
    </location>
</feature>
<feature type="compositionally biased region" description="Basic residues" evidence="5">
    <location>
        <begin position="35"/>
        <end position="49"/>
    </location>
</feature>
<dbReference type="PROSITE" id="PS51635">
    <property type="entry name" value="PNPLA"/>
    <property type="match status" value="1"/>
</dbReference>
<accession>A0A7J7IK90</accession>
<name>A0A7J7IK90_9RHOD</name>
<keyword evidence="8" id="KW-1185">Reference proteome</keyword>
<dbReference type="InterPro" id="IPR016035">
    <property type="entry name" value="Acyl_Trfase/lysoPLipase"/>
</dbReference>
<keyword evidence="3 4" id="KW-0443">Lipid metabolism</keyword>
<evidence type="ECO:0000256" key="1">
    <source>
        <dbReference type="ARBA" id="ARBA00022801"/>
    </source>
</evidence>
<feature type="region of interest" description="Disordered" evidence="5">
    <location>
        <begin position="495"/>
        <end position="599"/>
    </location>
</feature>
<dbReference type="Gene3D" id="3.40.1090.10">
    <property type="entry name" value="Cytosolic phospholipase A2 catalytic domain"/>
    <property type="match status" value="1"/>
</dbReference>
<dbReference type="Pfam" id="PF01734">
    <property type="entry name" value="Patatin"/>
    <property type="match status" value="1"/>
</dbReference>
<feature type="compositionally biased region" description="Polar residues" evidence="5">
    <location>
        <begin position="554"/>
        <end position="564"/>
    </location>
</feature>
<feature type="active site" description="Nucleophile" evidence="4">
    <location>
        <position position="910"/>
    </location>
</feature>
<feature type="active site" description="Proton acceptor" evidence="4">
    <location>
        <position position="1052"/>
    </location>
</feature>
<dbReference type="GO" id="GO:0016042">
    <property type="term" value="P:lipid catabolic process"/>
    <property type="evidence" value="ECO:0007669"/>
    <property type="project" value="UniProtKB-UniRule"/>
</dbReference>
<feature type="compositionally biased region" description="Basic and acidic residues" evidence="5">
    <location>
        <begin position="381"/>
        <end position="392"/>
    </location>
</feature>
<feature type="region of interest" description="Disordered" evidence="5">
    <location>
        <begin position="15"/>
        <end position="114"/>
    </location>
</feature>
<dbReference type="PANTHER" id="PTHR24185">
    <property type="entry name" value="CALCIUM-INDEPENDENT PHOSPHOLIPASE A2-GAMMA"/>
    <property type="match status" value="1"/>
</dbReference>
<feature type="compositionally biased region" description="Polar residues" evidence="5">
    <location>
        <begin position="207"/>
        <end position="230"/>
    </location>
</feature>
<evidence type="ECO:0000259" key="6">
    <source>
        <dbReference type="PROSITE" id="PS51635"/>
    </source>
</evidence>
<evidence type="ECO:0000313" key="7">
    <source>
        <dbReference type="EMBL" id="KAF6003438.1"/>
    </source>
</evidence>
<evidence type="ECO:0000313" key="8">
    <source>
        <dbReference type="Proteomes" id="UP000530660"/>
    </source>
</evidence>
<protein>
    <recommendedName>
        <fullName evidence="6">PNPLA domain-containing protein</fullName>
    </recommendedName>
</protein>
<feature type="compositionally biased region" description="Basic and acidic residues" evidence="5">
    <location>
        <begin position="177"/>
        <end position="193"/>
    </location>
</feature>
<reference evidence="7 8" key="1">
    <citation type="journal article" date="2020" name="J. Phycol.">
        <title>Comparative genome analysis reveals Cyanidiococcus gen. nov., a new extremophilic red algal genus sister to Cyanidioschyzon (Cyanidioschyzonaceae, Rhodophyta).</title>
        <authorList>
            <person name="Liu S.-L."/>
            <person name="Chiang Y.-R."/>
            <person name="Yoon H.S."/>
            <person name="Fu H.-Y."/>
        </authorList>
    </citation>
    <scope>NUCLEOTIDE SEQUENCE [LARGE SCALE GENOMIC DNA]</scope>
    <source>
        <strain evidence="7 8">THAL066</strain>
    </source>
</reference>
<feature type="compositionally biased region" description="Low complexity" evidence="5">
    <location>
        <begin position="580"/>
        <end position="590"/>
    </location>
</feature>
<keyword evidence="1 4" id="KW-0378">Hydrolase</keyword>
<organism evidence="7 8">
    <name type="scientific">Cyanidiococcus yangmingshanensis</name>
    <dbReference type="NCBI Taxonomy" id="2690220"/>
    <lineage>
        <taxon>Eukaryota</taxon>
        <taxon>Rhodophyta</taxon>
        <taxon>Bangiophyceae</taxon>
        <taxon>Cyanidiales</taxon>
        <taxon>Cyanidiaceae</taxon>
        <taxon>Cyanidiococcus</taxon>
    </lineage>
</organism>
<proteinExistence type="predicted"/>
<dbReference type="OrthoDB" id="630895at2759"/>
<feature type="region of interest" description="Disordered" evidence="5">
    <location>
        <begin position="167"/>
        <end position="230"/>
    </location>
</feature>
<feature type="compositionally biased region" description="Basic and acidic residues" evidence="5">
    <location>
        <begin position="100"/>
        <end position="111"/>
    </location>
</feature>
<evidence type="ECO:0000256" key="4">
    <source>
        <dbReference type="PROSITE-ProRule" id="PRU01161"/>
    </source>
</evidence>
<feature type="domain" description="PNPLA" evidence="6">
    <location>
        <begin position="872"/>
        <end position="1065"/>
    </location>
</feature>
<evidence type="ECO:0000256" key="2">
    <source>
        <dbReference type="ARBA" id="ARBA00022963"/>
    </source>
</evidence>
<dbReference type="SUPFAM" id="SSF52151">
    <property type="entry name" value="FabD/lysophospholipase-like"/>
    <property type="match status" value="1"/>
</dbReference>
<dbReference type="GO" id="GO:0016020">
    <property type="term" value="C:membrane"/>
    <property type="evidence" value="ECO:0007669"/>
    <property type="project" value="TreeGrafter"/>
</dbReference>
<comment type="caution">
    <text evidence="7">The sequence shown here is derived from an EMBL/GenBank/DDBJ whole genome shotgun (WGS) entry which is preliminary data.</text>
</comment>
<dbReference type="AlphaFoldDB" id="A0A7J7IK90"/>
<feature type="compositionally biased region" description="Basic and acidic residues" evidence="5">
    <location>
        <begin position="68"/>
        <end position="78"/>
    </location>
</feature>
<feature type="region of interest" description="Disordered" evidence="5">
    <location>
        <begin position="302"/>
        <end position="345"/>
    </location>
</feature>
<feature type="region of interest" description="Disordered" evidence="5">
    <location>
        <begin position="380"/>
        <end position="411"/>
    </location>
</feature>
<comment type="caution">
    <text evidence="4">Lacks conserved residue(s) required for the propagation of feature annotation.</text>
</comment>
<evidence type="ECO:0000256" key="5">
    <source>
        <dbReference type="SAM" id="MobiDB-lite"/>
    </source>
</evidence>
<dbReference type="PANTHER" id="PTHR24185:SF1">
    <property type="entry name" value="CALCIUM-INDEPENDENT PHOSPHOLIPASE A2-GAMMA"/>
    <property type="match status" value="1"/>
</dbReference>
<feature type="short sequence motif" description="GXSXG" evidence="4">
    <location>
        <begin position="908"/>
        <end position="912"/>
    </location>
</feature>
<dbReference type="EMBL" id="VWRR01000006">
    <property type="protein sequence ID" value="KAF6003438.1"/>
    <property type="molecule type" value="Genomic_DNA"/>
</dbReference>
<feature type="short sequence motif" description="DGA/G" evidence="4">
    <location>
        <begin position="1052"/>
        <end position="1054"/>
    </location>
</feature>
<evidence type="ECO:0000256" key="3">
    <source>
        <dbReference type="ARBA" id="ARBA00023098"/>
    </source>
</evidence>
<dbReference type="GO" id="GO:0006631">
    <property type="term" value="P:fatty acid metabolic process"/>
    <property type="evidence" value="ECO:0007669"/>
    <property type="project" value="TreeGrafter"/>
</dbReference>
<sequence>MTKAAAAAFLTLTATPGLSQRRFPASSEQVAAHSAGRKSHRWRHRRRPRWAKDTSAGLRRLTCAAGRRPSEPVSRDQKSTWTESPSQKGAAAVERTPPTEQRRPSESENAPRESAMFRIVSQGAFGVSVGVYRVARHAARMCVPLARSLWSQLSSIWHEPSGRITASAEGQLENTLEIEREGKLREPEPRKAGEGPPRPRPSALETILSQGLPRTSRSQAPSNRDGNLTSTFSSKRRRFLRAFGNIPEVVLYDLLTECEIRDRVAKAGLLKPTSAHLEQRSSFVPYEVQRVIFDEVMTPGVDASEASSKPKGDTSERQSTAPGSGKRDEIDALETSTTETDIAVPVPAHVMDSLAAAMTSWERTGDVSKSGADPETMLAESLERTQEQDISERGSAPYDSQKTATTRSNVVTAKASPSGNILYVPISALGNLWHSISALSAGGRKRREEAQRIRTYTNAADAMAREDASFAVLSGADSGSSMASAFATASAIMASAPTSAPAKRNRGDRDGAAAETAEKKASTGRNADTLSKPPNASTVKPQTQFAPADGASLIDSNLPRQTKITPAASPKRKDSRSSAESKTSATATESFTQAGQAAEKTRNWWSVPLPFGWFRPKQGADSGRDEPGESDDYGIESIQRLLLSRHYGAGGGNVHADAEAFDALVERVQQLTLRAAAEAAMAIRTRKQAIAFIEEVGLSPLLNALSLNYAGRPLSISTQDRSALSNESGDQRKGSPGFGPRETAFTVSLAAGALANLANIMPQGKLEILRHPSLVGDLLRILEAPVVGEAWEMQAKWSASMLIGTLAMDAPMIDRAMFYRNRRLVRVLESMAQGTRVGYPEDVARASRRALACLGVHHWRPRVRGQRGLRILALDGGGTRALMSFEILKHITKLTGCPLHEMFDIICGTSTGAIIAGSLGIRRRPVEEVETLYRELIGKIFAKKLSSAPKMLLTRAYYDTDLFESILKREAGSLRLIDSSMDRDMNYVFFVSSVMNRRPHQLHLFRNYCYAPGQESRYPGTVDATLWQGMRASSAAPTFFSEIVLNGLIHADGALVANNPAGVAAHEARRLFPNVPIELLVSVGTGVAEKSRTPAPTNWADGAPAAEAAIGDGGLASESDAANALTEAAASAAVSSDGSGNAAAASSRMSWNDVINSIVDSAVGTESVHHILEDVLPPSVYFRYNPEIAVMSIDEVRPGKLQEMVRCAQEYIVANSTRFEELAARLRPKMPQNVLERIRFEMQEEASLIFDLDDARDGPVPAL</sequence>
<dbReference type="GO" id="GO:0004620">
    <property type="term" value="F:phospholipase activity"/>
    <property type="evidence" value="ECO:0007669"/>
    <property type="project" value="TreeGrafter"/>
</dbReference>
<keyword evidence="2 4" id="KW-0442">Lipid degradation</keyword>